<evidence type="ECO:0000313" key="1">
    <source>
        <dbReference type="EMBL" id="QCE08076.1"/>
    </source>
</evidence>
<name>A0A4D6N2S9_VIGUN</name>
<dbReference type="EMBL" id="CP039353">
    <property type="protein sequence ID" value="QCE08076.1"/>
    <property type="molecule type" value="Genomic_DNA"/>
</dbReference>
<dbReference type="AlphaFoldDB" id="A0A4D6N2S9"/>
<sequence length="87" mass="9099">MQRFPPLVCASIALAISVVRIGAAIKIGLGRCARVVVSGKPSLPFSSAYANHLFSLTPGSEAIVRNSFNNEGNGAQCFHNTTIIVLG</sequence>
<protein>
    <submittedName>
        <fullName evidence="1">Uncharacterized protein</fullName>
    </submittedName>
</protein>
<proteinExistence type="predicted"/>
<organism evidence="1 2">
    <name type="scientific">Vigna unguiculata</name>
    <name type="common">Cowpea</name>
    <dbReference type="NCBI Taxonomy" id="3917"/>
    <lineage>
        <taxon>Eukaryota</taxon>
        <taxon>Viridiplantae</taxon>
        <taxon>Streptophyta</taxon>
        <taxon>Embryophyta</taxon>
        <taxon>Tracheophyta</taxon>
        <taxon>Spermatophyta</taxon>
        <taxon>Magnoliopsida</taxon>
        <taxon>eudicotyledons</taxon>
        <taxon>Gunneridae</taxon>
        <taxon>Pentapetalae</taxon>
        <taxon>rosids</taxon>
        <taxon>fabids</taxon>
        <taxon>Fabales</taxon>
        <taxon>Fabaceae</taxon>
        <taxon>Papilionoideae</taxon>
        <taxon>50 kb inversion clade</taxon>
        <taxon>NPAAA clade</taxon>
        <taxon>indigoferoid/millettioid clade</taxon>
        <taxon>Phaseoleae</taxon>
        <taxon>Vigna</taxon>
    </lineage>
</organism>
<evidence type="ECO:0000313" key="2">
    <source>
        <dbReference type="Proteomes" id="UP000501690"/>
    </source>
</evidence>
<reference evidence="1 2" key="1">
    <citation type="submission" date="2019-04" db="EMBL/GenBank/DDBJ databases">
        <title>An improved genome assembly and genetic linkage map for asparagus bean, Vigna unguiculata ssp. sesquipedialis.</title>
        <authorList>
            <person name="Xia Q."/>
            <person name="Zhang R."/>
            <person name="Dong Y."/>
        </authorList>
    </citation>
    <scope>NUCLEOTIDE SEQUENCE [LARGE SCALE GENOMIC DNA]</scope>
    <source>
        <tissue evidence="1">Leaf</tissue>
    </source>
</reference>
<dbReference type="Proteomes" id="UP000501690">
    <property type="component" value="Linkage Group LG9"/>
</dbReference>
<gene>
    <name evidence="1" type="ORF">DEO72_LG9g3100</name>
</gene>
<keyword evidence="2" id="KW-1185">Reference proteome</keyword>
<accession>A0A4D6N2S9</accession>